<evidence type="ECO:0000313" key="2">
    <source>
        <dbReference type="EMBL" id="PUZ50576.1"/>
    </source>
</evidence>
<reference evidence="2 3" key="1">
    <citation type="submission" date="2018-04" db="EMBL/GenBank/DDBJ databases">
        <title>WGS assembly of Panicum hallii var. hallii HAL2.</title>
        <authorList>
            <person name="Lovell J."/>
            <person name="Jenkins J."/>
            <person name="Lowry D."/>
            <person name="Mamidi S."/>
            <person name="Sreedasyam A."/>
            <person name="Weng X."/>
            <person name="Barry K."/>
            <person name="Bonette J."/>
            <person name="Campitelli B."/>
            <person name="Daum C."/>
            <person name="Gordon S."/>
            <person name="Gould B."/>
            <person name="Lipzen A."/>
            <person name="MacQueen A."/>
            <person name="Palacio-Mejia J."/>
            <person name="Plott C."/>
            <person name="Shakirov E."/>
            <person name="Shu S."/>
            <person name="Yoshinaga Y."/>
            <person name="Zane M."/>
            <person name="Rokhsar D."/>
            <person name="Grimwood J."/>
            <person name="Schmutz J."/>
            <person name="Juenger T."/>
        </authorList>
    </citation>
    <scope>NUCLEOTIDE SEQUENCE [LARGE SCALE GENOMIC DNA]</scope>
    <source>
        <strain evidence="3">cv. HAL2</strain>
    </source>
</reference>
<evidence type="ECO:0000256" key="1">
    <source>
        <dbReference type="SAM" id="MobiDB-lite"/>
    </source>
</evidence>
<proteinExistence type="predicted"/>
<dbReference type="EMBL" id="CM009754">
    <property type="protein sequence ID" value="PUZ50576.1"/>
    <property type="molecule type" value="Genomic_DNA"/>
</dbReference>
<accession>A0A2T7D4R1</accession>
<name>A0A2T7D4R1_9POAL</name>
<evidence type="ECO:0000313" key="3">
    <source>
        <dbReference type="Proteomes" id="UP000244336"/>
    </source>
</evidence>
<dbReference type="Gramene" id="PUZ50576">
    <property type="protein sequence ID" value="PUZ50576"/>
    <property type="gene ID" value="GQ55_6G068200"/>
</dbReference>
<gene>
    <name evidence="2" type="ORF">GQ55_6G068200</name>
</gene>
<organism evidence="2 3">
    <name type="scientific">Panicum hallii var. hallii</name>
    <dbReference type="NCBI Taxonomy" id="1504633"/>
    <lineage>
        <taxon>Eukaryota</taxon>
        <taxon>Viridiplantae</taxon>
        <taxon>Streptophyta</taxon>
        <taxon>Embryophyta</taxon>
        <taxon>Tracheophyta</taxon>
        <taxon>Spermatophyta</taxon>
        <taxon>Magnoliopsida</taxon>
        <taxon>Liliopsida</taxon>
        <taxon>Poales</taxon>
        <taxon>Poaceae</taxon>
        <taxon>PACMAD clade</taxon>
        <taxon>Panicoideae</taxon>
        <taxon>Panicodae</taxon>
        <taxon>Paniceae</taxon>
        <taxon>Panicinae</taxon>
        <taxon>Panicum</taxon>
        <taxon>Panicum sect. Panicum</taxon>
    </lineage>
</organism>
<sequence length="115" mass="11578">MFSFSYFSSPLQPVADSEGRNWKAGEYAGGGACAAIRECRRTRTARLLPPAGPPNPAVACGPPGGRAPPGPRTFLKPLAAGGGGGARICTLTPLSGPDGARPPATRVGVAAHAEQ</sequence>
<keyword evidence="3" id="KW-1185">Reference proteome</keyword>
<feature type="region of interest" description="Disordered" evidence="1">
    <location>
        <begin position="46"/>
        <end position="70"/>
    </location>
</feature>
<feature type="region of interest" description="Disordered" evidence="1">
    <location>
        <begin position="93"/>
        <end position="115"/>
    </location>
</feature>
<dbReference type="AlphaFoldDB" id="A0A2T7D4R1"/>
<protein>
    <submittedName>
        <fullName evidence="2">Uncharacterized protein</fullName>
    </submittedName>
</protein>
<dbReference type="Proteomes" id="UP000244336">
    <property type="component" value="Chromosome 6"/>
</dbReference>